<evidence type="ECO:0000313" key="2">
    <source>
        <dbReference type="Proteomes" id="UP001162131"/>
    </source>
</evidence>
<proteinExistence type="predicted"/>
<organism evidence="1 2">
    <name type="scientific">Blepharisma stoltei</name>
    <dbReference type="NCBI Taxonomy" id="1481888"/>
    <lineage>
        <taxon>Eukaryota</taxon>
        <taxon>Sar</taxon>
        <taxon>Alveolata</taxon>
        <taxon>Ciliophora</taxon>
        <taxon>Postciliodesmatophora</taxon>
        <taxon>Heterotrichea</taxon>
        <taxon>Heterotrichida</taxon>
        <taxon>Blepharismidae</taxon>
        <taxon>Blepharisma</taxon>
    </lineage>
</organism>
<gene>
    <name evidence="1" type="ORF">BSTOLATCC_MIC32840</name>
</gene>
<dbReference type="AlphaFoldDB" id="A0AAU9JPV5"/>
<dbReference type="Proteomes" id="UP001162131">
    <property type="component" value="Unassembled WGS sequence"/>
</dbReference>
<evidence type="ECO:0000313" key="1">
    <source>
        <dbReference type="EMBL" id="CAG9322934.1"/>
    </source>
</evidence>
<sequence length="100" mass="11788">MDLTLELRPLQYTTFFYDELLSAITALIGLHKPIPSSFADNDENCEVKELLALADVLMYQISYQERWLFISLIYCERLTEKPARMQKPAEMKQFFIIYQA</sequence>
<keyword evidence="2" id="KW-1185">Reference proteome</keyword>
<reference evidence="1" key="1">
    <citation type="submission" date="2021-09" db="EMBL/GenBank/DDBJ databases">
        <authorList>
            <consortium name="AG Swart"/>
            <person name="Singh M."/>
            <person name="Singh A."/>
            <person name="Seah K."/>
            <person name="Emmerich C."/>
        </authorList>
    </citation>
    <scope>NUCLEOTIDE SEQUENCE</scope>
    <source>
        <strain evidence="1">ATCC30299</strain>
    </source>
</reference>
<dbReference type="EMBL" id="CAJZBQ010000033">
    <property type="protein sequence ID" value="CAG9322934.1"/>
    <property type="molecule type" value="Genomic_DNA"/>
</dbReference>
<name>A0AAU9JPV5_9CILI</name>
<protein>
    <submittedName>
        <fullName evidence="1">Uncharacterized protein</fullName>
    </submittedName>
</protein>
<comment type="caution">
    <text evidence="1">The sequence shown here is derived from an EMBL/GenBank/DDBJ whole genome shotgun (WGS) entry which is preliminary data.</text>
</comment>
<accession>A0AAU9JPV5</accession>